<dbReference type="Proteomes" id="UP000187485">
    <property type="component" value="Unassembled WGS sequence"/>
</dbReference>
<name>A0A1L8CVL3_9THEO</name>
<evidence type="ECO:0000256" key="4">
    <source>
        <dbReference type="ARBA" id="ARBA00023004"/>
    </source>
</evidence>
<organism evidence="6 7">
    <name type="scientific">Carboxydothermus pertinax</name>
    <dbReference type="NCBI Taxonomy" id="870242"/>
    <lineage>
        <taxon>Bacteria</taxon>
        <taxon>Bacillati</taxon>
        <taxon>Bacillota</taxon>
        <taxon>Clostridia</taxon>
        <taxon>Thermoanaerobacterales</taxon>
        <taxon>Thermoanaerobacteraceae</taxon>
        <taxon>Carboxydothermus</taxon>
    </lineage>
</organism>
<keyword evidence="5" id="KW-0411">Iron-sulfur</keyword>
<dbReference type="InterPro" id="IPR005911">
    <property type="entry name" value="YhcC-like"/>
</dbReference>
<keyword evidence="3" id="KW-0479">Metal-binding</keyword>
<accession>A0A1L8CVL3</accession>
<dbReference type="InterPro" id="IPR058240">
    <property type="entry name" value="rSAM_sf"/>
</dbReference>
<dbReference type="InterPro" id="IPR039661">
    <property type="entry name" value="ELP3"/>
</dbReference>
<dbReference type="GO" id="GO:0046872">
    <property type="term" value="F:metal ion binding"/>
    <property type="evidence" value="ECO:0007669"/>
    <property type="project" value="UniProtKB-KW"/>
</dbReference>
<evidence type="ECO:0000256" key="2">
    <source>
        <dbReference type="ARBA" id="ARBA00022691"/>
    </source>
</evidence>
<evidence type="ECO:0000313" key="6">
    <source>
        <dbReference type="EMBL" id="GAV22995.1"/>
    </source>
</evidence>
<comment type="caution">
    <text evidence="6">The sequence shown here is derived from an EMBL/GenBank/DDBJ whole genome shotgun (WGS) entry which is preliminary data.</text>
</comment>
<keyword evidence="7" id="KW-1185">Reference proteome</keyword>
<dbReference type="STRING" id="870242.cpu_15050"/>
<dbReference type="PANTHER" id="PTHR11135:SF1">
    <property type="entry name" value="PROTEIN YHCC"/>
    <property type="match status" value="1"/>
</dbReference>
<dbReference type="RefSeq" id="WP_200800660.1">
    <property type="nucleotide sequence ID" value="NZ_BDJK01000024.1"/>
</dbReference>
<proteinExistence type="predicted"/>
<dbReference type="AlphaFoldDB" id="A0A1L8CVL3"/>
<evidence type="ECO:0000256" key="3">
    <source>
        <dbReference type="ARBA" id="ARBA00022723"/>
    </source>
</evidence>
<dbReference type="EMBL" id="BDJK01000024">
    <property type="protein sequence ID" value="GAV22995.1"/>
    <property type="molecule type" value="Genomic_DNA"/>
</dbReference>
<gene>
    <name evidence="6" type="ORF">cpu_15050</name>
</gene>
<evidence type="ECO:0000256" key="5">
    <source>
        <dbReference type="ARBA" id="ARBA00023014"/>
    </source>
</evidence>
<keyword evidence="4" id="KW-0408">Iron</keyword>
<sequence>MERYYSYTRYLKEKFGGKVYKIPVNIPHTCPNRDGTVGIGGCTFCEDSPGGFVCLPDAVAISQKVEELKKYFRDKFKAEKFIVYFQAYTNTYHPLTVFQDYILAAVENSDIVGLSVSTRPDAVNDNYLKVLTEVKNKKNIEVDVELGLQTVNYKNLIAINRGHTLAEFIDAALRIKKIWLKCYDSLNFKLAR</sequence>
<dbReference type="SFLD" id="SFLDG01091">
    <property type="entry name" value="uncharacterized_CHP01210-like"/>
    <property type="match status" value="1"/>
</dbReference>
<dbReference type="PANTHER" id="PTHR11135">
    <property type="entry name" value="HISTONE ACETYLTRANSFERASE-RELATED"/>
    <property type="match status" value="1"/>
</dbReference>
<keyword evidence="1" id="KW-0004">4Fe-4S</keyword>
<reference evidence="7" key="1">
    <citation type="submission" date="2016-12" db="EMBL/GenBank/DDBJ databases">
        <title>Draft Genome Sequences od Carboxydothermus pertinax and islandicus, Hydrogenogenic Carboxydotrophic Bacteria.</title>
        <authorList>
            <person name="Fukuyama Y."/>
            <person name="Ohmae K."/>
            <person name="Yoneda Y."/>
            <person name="Yoshida T."/>
            <person name="Sako Y."/>
        </authorList>
    </citation>
    <scope>NUCLEOTIDE SEQUENCE [LARGE SCALE GENOMIC DNA]</scope>
    <source>
        <strain evidence="7">Ug1</strain>
    </source>
</reference>
<dbReference type="GO" id="GO:0003824">
    <property type="term" value="F:catalytic activity"/>
    <property type="evidence" value="ECO:0007669"/>
    <property type="project" value="InterPro"/>
</dbReference>
<dbReference type="InterPro" id="IPR007197">
    <property type="entry name" value="rSAM"/>
</dbReference>
<dbReference type="SUPFAM" id="SSF102114">
    <property type="entry name" value="Radical SAM enzymes"/>
    <property type="match status" value="1"/>
</dbReference>
<evidence type="ECO:0000256" key="1">
    <source>
        <dbReference type="ARBA" id="ARBA00022485"/>
    </source>
</evidence>
<dbReference type="SFLD" id="SFLDS00029">
    <property type="entry name" value="Radical_SAM"/>
    <property type="match status" value="1"/>
</dbReference>
<dbReference type="NCBIfam" id="TIGR01212">
    <property type="entry name" value="TIGR01212 family radical SAM protein"/>
    <property type="match status" value="1"/>
</dbReference>
<protein>
    <submittedName>
        <fullName evidence="6">TIGR01212 family radical SAM protein</fullName>
    </submittedName>
</protein>
<evidence type="ECO:0000313" key="7">
    <source>
        <dbReference type="Proteomes" id="UP000187485"/>
    </source>
</evidence>
<dbReference type="GO" id="GO:0051539">
    <property type="term" value="F:4 iron, 4 sulfur cluster binding"/>
    <property type="evidence" value="ECO:0007669"/>
    <property type="project" value="UniProtKB-KW"/>
</dbReference>
<keyword evidence="2" id="KW-0949">S-adenosyl-L-methionine</keyword>